<dbReference type="NCBIfam" id="NF040941">
    <property type="entry name" value="GGGWT_bact"/>
    <property type="match status" value="1"/>
</dbReference>
<organism evidence="2 3">
    <name type="scientific">Plectus sambesii</name>
    <dbReference type="NCBI Taxonomy" id="2011161"/>
    <lineage>
        <taxon>Eukaryota</taxon>
        <taxon>Metazoa</taxon>
        <taxon>Ecdysozoa</taxon>
        <taxon>Nematoda</taxon>
        <taxon>Chromadorea</taxon>
        <taxon>Plectida</taxon>
        <taxon>Plectina</taxon>
        <taxon>Plectoidea</taxon>
        <taxon>Plectidae</taxon>
        <taxon>Plectus</taxon>
    </lineage>
</organism>
<dbReference type="GO" id="GO:0005615">
    <property type="term" value="C:extracellular space"/>
    <property type="evidence" value="ECO:0007669"/>
    <property type="project" value="TreeGrafter"/>
</dbReference>
<evidence type="ECO:0000313" key="3">
    <source>
        <dbReference type="WBParaSite" id="PSAMB.scaffold3604size17618.g21973.t1"/>
    </source>
</evidence>
<dbReference type="WBParaSite" id="PSAMB.scaffold3604size17618.g21973.t1">
    <property type="protein sequence ID" value="PSAMB.scaffold3604size17618.g21973.t1"/>
    <property type="gene ID" value="PSAMB.scaffold3604size17618.g21973"/>
</dbReference>
<dbReference type="Proteomes" id="UP000887566">
    <property type="component" value="Unplaced"/>
</dbReference>
<dbReference type="InterPro" id="IPR050373">
    <property type="entry name" value="Fibrinogen_C-term_domain"/>
</dbReference>
<dbReference type="InterPro" id="IPR014716">
    <property type="entry name" value="Fibrinogen_a/b/g_C_1"/>
</dbReference>
<dbReference type="PANTHER" id="PTHR19143">
    <property type="entry name" value="FIBRINOGEN/TENASCIN/ANGIOPOEITIN"/>
    <property type="match status" value="1"/>
</dbReference>
<proteinExistence type="predicted"/>
<dbReference type="InterPro" id="IPR002181">
    <property type="entry name" value="Fibrinogen_a/b/g_C_dom"/>
</dbReference>
<dbReference type="InterPro" id="IPR036056">
    <property type="entry name" value="Fibrinogen-like_C"/>
</dbReference>
<dbReference type="Pfam" id="PF00147">
    <property type="entry name" value="Fibrinogen_C"/>
    <property type="match status" value="1"/>
</dbReference>
<name>A0A914WAJ8_9BILA</name>
<evidence type="ECO:0000313" key="2">
    <source>
        <dbReference type="Proteomes" id="UP000887566"/>
    </source>
</evidence>
<reference evidence="3" key="1">
    <citation type="submission" date="2022-11" db="UniProtKB">
        <authorList>
            <consortium name="WormBaseParasite"/>
        </authorList>
    </citation>
    <scope>IDENTIFICATION</scope>
</reference>
<sequence>MVVTGSAVIGAVIGAIVIAGKPIAENAKEIVTPTGHSYTANDCHELHQEYSDLPSGVYQLNPPGITAFNAYCDMDTDGGGWTVIQRRVNGSLTFYDKTWKDYKVGFNNGLENNLWLGNDIIHVLSTKDQNVELRIDVWGNRDRHSSIPDGHWWEKHTHFSVSFVLY</sequence>
<protein>
    <submittedName>
        <fullName evidence="3">Fibrinogen C-terminal domain-containing protein</fullName>
    </submittedName>
</protein>
<feature type="domain" description="Fibrinogen C-terminal" evidence="1">
    <location>
        <begin position="34"/>
        <end position="136"/>
    </location>
</feature>
<dbReference type="SMART" id="SM00186">
    <property type="entry name" value="FBG"/>
    <property type="match status" value="1"/>
</dbReference>
<dbReference type="SUPFAM" id="SSF56496">
    <property type="entry name" value="Fibrinogen C-terminal domain-like"/>
    <property type="match status" value="1"/>
</dbReference>
<dbReference type="PROSITE" id="PS51406">
    <property type="entry name" value="FIBRINOGEN_C_2"/>
    <property type="match status" value="1"/>
</dbReference>
<evidence type="ECO:0000259" key="1">
    <source>
        <dbReference type="PROSITE" id="PS51406"/>
    </source>
</evidence>
<keyword evidence="2" id="KW-1185">Reference proteome</keyword>
<dbReference type="Gene3D" id="3.90.215.10">
    <property type="entry name" value="Gamma Fibrinogen, chain A, domain 1"/>
    <property type="match status" value="1"/>
</dbReference>
<accession>A0A914WAJ8</accession>
<dbReference type="AlphaFoldDB" id="A0A914WAJ8"/>